<dbReference type="Proteomes" id="UP000828390">
    <property type="component" value="Unassembled WGS sequence"/>
</dbReference>
<keyword evidence="3" id="KW-1185">Reference proteome</keyword>
<proteinExistence type="predicted"/>
<accession>A0A9D4RZG3</accession>
<reference evidence="2" key="2">
    <citation type="submission" date="2020-11" db="EMBL/GenBank/DDBJ databases">
        <authorList>
            <person name="McCartney M.A."/>
            <person name="Auch B."/>
            <person name="Kono T."/>
            <person name="Mallez S."/>
            <person name="Becker A."/>
            <person name="Gohl D.M."/>
            <person name="Silverstein K.A.T."/>
            <person name="Koren S."/>
            <person name="Bechman K.B."/>
            <person name="Herman A."/>
            <person name="Abrahante J.E."/>
            <person name="Garbe J."/>
        </authorList>
    </citation>
    <scope>NUCLEOTIDE SEQUENCE</scope>
    <source>
        <strain evidence="2">Duluth1</strain>
        <tissue evidence="2">Whole animal</tissue>
    </source>
</reference>
<feature type="region of interest" description="Disordered" evidence="1">
    <location>
        <begin position="1"/>
        <end position="38"/>
    </location>
</feature>
<dbReference type="AlphaFoldDB" id="A0A9D4RZG3"/>
<evidence type="ECO:0000313" key="3">
    <source>
        <dbReference type="Proteomes" id="UP000828390"/>
    </source>
</evidence>
<reference evidence="2" key="1">
    <citation type="journal article" date="2019" name="bioRxiv">
        <title>The Genome of the Zebra Mussel, Dreissena polymorpha: A Resource for Invasive Species Research.</title>
        <authorList>
            <person name="McCartney M.A."/>
            <person name="Auch B."/>
            <person name="Kono T."/>
            <person name="Mallez S."/>
            <person name="Zhang Y."/>
            <person name="Obille A."/>
            <person name="Becker A."/>
            <person name="Abrahante J.E."/>
            <person name="Garbe J."/>
            <person name="Badalamenti J.P."/>
            <person name="Herman A."/>
            <person name="Mangelson H."/>
            <person name="Liachko I."/>
            <person name="Sullivan S."/>
            <person name="Sone E.D."/>
            <person name="Koren S."/>
            <person name="Silverstein K.A.T."/>
            <person name="Beckman K.B."/>
            <person name="Gohl D.M."/>
        </authorList>
    </citation>
    <scope>NUCLEOTIDE SEQUENCE</scope>
    <source>
        <strain evidence="2">Duluth1</strain>
        <tissue evidence="2">Whole animal</tissue>
    </source>
</reference>
<feature type="compositionally biased region" description="Polar residues" evidence="1">
    <location>
        <begin position="57"/>
        <end position="72"/>
    </location>
</feature>
<evidence type="ECO:0000313" key="2">
    <source>
        <dbReference type="EMBL" id="KAH3884267.1"/>
    </source>
</evidence>
<feature type="compositionally biased region" description="Low complexity" evidence="1">
    <location>
        <begin position="18"/>
        <end position="32"/>
    </location>
</feature>
<feature type="compositionally biased region" description="Polar residues" evidence="1">
    <location>
        <begin position="88"/>
        <end position="97"/>
    </location>
</feature>
<name>A0A9D4RZG3_DREPO</name>
<comment type="caution">
    <text evidence="2">The sequence shown here is derived from an EMBL/GenBank/DDBJ whole genome shotgun (WGS) entry which is preliminary data.</text>
</comment>
<protein>
    <submittedName>
        <fullName evidence="2">Uncharacterized protein</fullName>
    </submittedName>
</protein>
<gene>
    <name evidence="2" type="ORF">DPMN_008245</name>
</gene>
<feature type="region of interest" description="Disordered" evidence="1">
    <location>
        <begin position="57"/>
        <end position="100"/>
    </location>
</feature>
<sequence>MSLTKPTRPTCPRPDPATQSSHSAPTHPTSTSEYGPRRYSEVLSSQCVTSHTCKQPAFTRSTRYTRPSSICKTSDEQRASARARSHKQPASTRSTRNLQTKPTLLLPLLHVRRDTSSTLLHILISKLMR</sequence>
<dbReference type="EMBL" id="JAIWYP010000001">
    <property type="protein sequence ID" value="KAH3884267.1"/>
    <property type="molecule type" value="Genomic_DNA"/>
</dbReference>
<organism evidence="2 3">
    <name type="scientific">Dreissena polymorpha</name>
    <name type="common">Zebra mussel</name>
    <name type="synonym">Mytilus polymorpha</name>
    <dbReference type="NCBI Taxonomy" id="45954"/>
    <lineage>
        <taxon>Eukaryota</taxon>
        <taxon>Metazoa</taxon>
        <taxon>Spiralia</taxon>
        <taxon>Lophotrochozoa</taxon>
        <taxon>Mollusca</taxon>
        <taxon>Bivalvia</taxon>
        <taxon>Autobranchia</taxon>
        <taxon>Heteroconchia</taxon>
        <taxon>Euheterodonta</taxon>
        <taxon>Imparidentia</taxon>
        <taxon>Neoheterodontei</taxon>
        <taxon>Myida</taxon>
        <taxon>Dreissenoidea</taxon>
        <taxon>Dreissenidae</taxon>
        <taxon>Dreissena</taxon>
    </lineage>
</organism>
<evidence type="ECO:0000256" key="1">
    <source>
        <dbReference type="SAM" id="MobiDB-lite"/>
    </source>
</evidence>